<organism evidence="2 3">
    <name type="scientific">Polysphondylium violaceum</name>
    <dbReference type="NCBI Taxonomy" id="133409"/>
    <lineage>
        <taxon>Eukaryota</taxon>
        <taxon>Amoebozoa</taxon>
        <taxon>Evosea</taxon>
        <taxon>Eumycetozoa</taxon>
        <taxon>Dictyostelia</taxon>
        <taxon>Dictyosteliales</taxon>
        <taxon>Dictyosteliaceae</taxon>
        <taxon>Polysphondylium</taxon>
    </lineage>
</organism>
<evidence type="ECO:0000256" key="1">
    <source>
        <dbReference type="ARBA" id="ARBA00022737"/>
    </source>
</evidence>
<evidence type="ECO:0000313" key="3">
    <source>
        <dbReference type="Proteomes" id="UP000695562"/>
    </source>
</evidence>
<comment type="caution">
    <text evidence="2">The sequence shown here is derived from an EMBL/GenBank/DDBJ whole genome shotgun (WGS) entry which is preliminary data.</text>
</comment>
<sequence>MNSPLLKGHFMNMNMLQLEKDLNQLFFVIWRNKYLKNCIFNSNYICSSLSVTLAFFVKQYDYISKNKYNRVEIELIVTRDHFIKYINDYLKLSRDGLVSKMKFQNFNEPIPQQFFNNGLVSIDFGISFNQSIKYLFPNSVREIIFSGTFNKNISASIFPSLLKSLKFGLGYSKNIKGKLPNSVQVLDLGNSNYNDFPSNLLDLTISAKDKPLPTNLPSSVTRLHYRDLITVFDPNTIPPNIKELIIMKPSNNNFYHLRNNSFPMIESIDIDVYGVCLGKDSIPFGAQSVKLSRVFFSNDFTFPSSIKTLQLSGIKYSSNITIPNSVTDLDIKFPDLEQLLPLHFIPPSVIKLSITNTYIQPGLLTKTNVKQLVYNGQLVLAPNFFPSCLESLNIMNSPLDGRFKSTPFNVGLFPSSLTELEIPCSIDLKRDALSNLLQLKRLAIDVSDRTNPIDIPRSVTDLSVESSDVIHFDNLSIPRGLKKLRLNQSKNNSKLLFKPHYLPNTLTLIDFGYGISELPDHLPQSLIYLKNTPPIHKEFIHLFPNLFELHMTPVNYDLSTFKLNSLINSILIK</sequence>
<dbReference type="OrthoDB" id="29321at2759"/>
<proteinExistence type="predicted"/>
<dbReference type="AlphaFoldDB" id="A0A8J4PYN8"/>
<evidence type="ECO:0000313" key="2">
    <source>
        <dbReference type="EMBL" id="KAF2076150.1"/>
    </source>
</evidence>
<dbReference type="PANTHER" id="PTHR32134">
    <property type="entry name" value="FNIP REPEAT-CONTAINING PROTEIN"/>
    <property type="match status" value="1"/>
</dbReference>
<gene>
    <name evidence="2" type="ORF">CYY_002557</name>
</gene>
<keyword evidence="3" id="KW-1185">Reference proteome</keyword>
<dbReference type="Pfam" id="PF05725">
    <property type="entry name" value="FNIP"/>
    <property type="match status" value="1"/>
</dbReference>
<keyword evidence="1" id="KW-0677">Repeat</keyword>
<protein>
    <recommendedName>
        <fullName evidence="4">FNIP repeat-containing protein</fullName>
    </recommendedName>
</protein>
<evidence type="ECO:0008006" key="4">
    <source>
        <dbReference type="Google" id="ProtNLM"/>
    </source>
</evidence>
<dbReference type="InterPro" id="IPR008615">
    <property type="entry name" value="FNIP"/>
</dbReference>
<name>A0A8J4PYN8_9MYCE</name>
<dbReference type="Proteomes" id="UP000695562">
    <property type="component" value="Unassembled WGS sequence"/>
</dbReference>
<dbReference type="InterPro" id="IPR051251">
    <property type="entry name" value="STK_FNIP-Repeat"/>
</dbReference>
<dbReference type="EMBL" id="AJWJ01000071">
    <property type="protein sequence ID" value="KAF2076150.1"/>
    <property type="molecule type" value="Genomic_DNA"/>
</dbReference>
<dbReference type="PANTHER" id="PTHR32134:SF92">
    <property type="entry name" value="FNIP REPEAT-CONTAINING PROTEIN"/>
    <property type="match status" value="1"/>
</dbReference>
<accession>A0A8J4PYN8</accession>
<reference evidence="2" key="1">
    <citation type="submission" date="2020-01" db="EMBL/GenBank/DDBJ databases">
        <title>Development of genomics and gene disruption for Polysphondylium violaceum indicates a role for the polyketide synthase stlB in stalk morphogenesis.</title>
        <authorList>
            <person name="Narita B."/>
            <person name="Kawabe Y."/>
            <person name="Kin K."/>
            <person name="Saito T."/>
            <person name="Gibbs R."/>
            <person name="Kuspa A."/>
            <person name="Muzny D."/>
            <person name="Queller D."/>
            <person name="Richards S."/>
            <person name="Strassman J."/>
            <person name="Sucgang R."/>
            <person name="Worley K."/>
            <person name="Schaap P."/>
        </authorList>
    </citation>
    <scope>NUCLEOTIDE SEQUENCE</scope>
    <source>
        <strain evidence="2">QSvi11</strain>
    </source>
</reference>